<reference evidence="2" key="1">
    <citation type="journal article" date="2020" name="Nature">
        <title>Giant virus diversity and host interactions through global metagenomics.</title>
        <authorList>
            <person name="Schulz F."/>
            <person name="Roux S."/>
            <person name="Paez-Espino D."/>
            <person name="Jungbluth S."/>
            <person name="Walsh D.A."/>
            <person name="Denef V.J."/>
            <person name="McMahon K.D."/>
            <person name="Konstantinidis K.T."/>
            <person name="Eloe-Fadrosh E.A."/>
            <person name="Kyrpides N.C."/>
            <person name="Woyke T."/>
        </authorList>
    </citation>
    <scope>NUCLEOTIDE SEQUENCE</scope>
    <source>
        <strain evidence="2">GVMAG-S-1062768-28</strain>
    </source>
</reference>
<proteinExistence type="predicted"/>
<dbReference type="AlphaFoldDB" id="A0A6C0JS62"/>
<sequence>MGYDYYELLYLRVWYTDPTGAEKSKTKGLGREGGYYDSEDDDNEEGLLPENKSKLLYTDNNWLIANQSLIKEYLDSISKMNLDISTVTKIERLSVFEER</sequence>
<evidence type="ECO:0000256" key="1">
    <source>
        <dbReference type="SAM" id="MobiDB-lite"/>
    </source>
</evidence>
<name>A0A6C0JS62_9ZZZZ</name>
<feature type="region of interest" description="Disordered" evidence="1">
    <location>
        <begin position="20"/>
        <end position="45"/>
    </location>
</feature>
<organism evidence="2">
    <name type="scientific">viral metagenome</name>
    <dbReference type="NCBI Taxonomy" id="1070528"/>
    <lineage>
        <taxon>unclassified sequences</taxon>
        <taxon>metagenomes</taxon>
        <taxon>organismal metagenomes</taxon>
    </lineage>
</organism>
<accession>A0A6C0JS62</accession>
<dbReference type="EMBL" id="MN740696">
    <property type="protein sequence ID" value="QHU08409.1"/>
    <property type="molecule type" value="Genomic_DNA"/>
</dbReference>
<evidence type="ECO:0000313" key="2">
    <source>
        <dbReference type="EMBL" id="QHU08409.1"/>
    </source>
</evidence>
<protein>
    <submittedName>
        <fullName evidence="2">Uncharacterized protein</fullName>
    </submittedName>
</protein>